<keyword evidence="4" id="KW-1185">Reference proteome</keyword>
<sequence>MRCKEVRRLLSAYIDGEVSPAKRMEIEEHLSYCLECKKELLTLEKLIKELHEIPEIIPSEDFSKRLWTKIALGDERNTSYINWRKIFIVLGTAAIFLGLIFVIQSYFNQFLSKQNNTYVYYELHGKMINSTFTRENNLVELVIFRE</sequence>
<dbReference type="Pfam" id="PF13490">
    <property type="entry name" value="zf-HC2"/>
    <property type="match status" value="1"/>
</dbReference>
<dbReference type="InterPro" id="IPR041916">
    <property type="entry name" value="Anti_sigma_zinc_sf"/>
</dbReference>
<dbReference type="EnsemblBacteria" id="ACK42125">
    <property type="protein sequence ID" value="ACK42125"/>
    <property type="gene ID" value="Dtur_0844"/>
</dbReference>
<feature type="domain" description="Putative zinc-finger" evidence="2">
    <location>
        <begin position="3"/>
        <end position="36"/>
    </location>
</feature>
<proteinExistence type="predicted"/>
<dbReference type="STRING" id="515635.Dtur_0844"/>
<reference evidence="4" key="1">
    <citation type="journal article" date="2016" name="Front. Microbiol.">
        <title>The complete genome sequence of hyperthermophile Dictyoglomus turgidum DSM 6724 reveals a specialized carbohydrate fermentor.</title>
        <authorList>
            <person name="Brumm P.J."/>
            <person name="Gowda K."/>
            <person name="Robb F.T."/>
            <person name="Mead D.A."/>
        </authorList>
    </citation>
    <scope>NUCLEOTIDE SEQUENCE [LARGE SCALE GENOMIC DNA]</scope>
    <source>
        <strain evidence="4">DSM 6724 / Z-1310</strain>
    </source>
</reference>
<feature type="transmembrane region" description="Helical" evidence="1">
    <location>
        <begin position="86"/>
        <end position="107"/>
    </location>
</feature>
<dbReference type="AlphaFoldDB" id="B8E042"/>
<protein>
    <submittedName>
        <fullName evidence="3">Transmembrane anti-sigma factor</fullName>
    </submittedName>
</protein>
<dbReference type="OrthoDB" id="9808253at2"/>
<gene>
    <name evidence="3" type="ordered locus">Dtur_0844</name>
</gene>
<dbReference type="RefSeq" id="WP_012583209.1">
    <property type="nucleotide sequence ID" value="NC_011661.1"/>
</dbReference>
<dbReference type="InterPro" id="IPR027383">
    <property type="entry name" value="Znf_put"/>
</dbReference>
<keyword evidence="1" id="KW-0472">Membrane</keyword>
<dbReference type="HOGENOM" id="CLU_1774434_0_0_0"/>
<dbReference type="Gene3D" id="1.10.10.1320">
    <property type="entry name" value="Anti-sigma factor, zinc-finger domain"/>
    <property type="match status" value="1"/>
</dbReference>
<name>B8E042_DICTD</name>
<dbReference type="Proteomes" id="UP000007719">
    <property type="component" value="Chromosome"/>
</dbReference>
<dbReference type="EMBL" id="CP001251">
    <property type="protein sequence ID" value="ACK42125.1"/>
    <property type="molecule type" value="Genomic_DNA"/>
</dbReference>
<accession>B8E042</accession>
<organism evidence="3 4">
    <name type="scientific">Dictyoglomus turgidum (strain DSM 6724 / Z-1310)</name>
    <dbReference type="NCBI Taxonomy" id="515635"/>
    <lineage>
        <taxon>Bacteria</taxon>
        <taxon>Pseudomonadati</taxon>
        <taxon>Dictyoglomota</taxon>
        <taxon>Dictyoglomia</taxon>
        <taxon>Dictyoglomales</taxon>
        <taxon>Dictyoglomaceae</taxon>
        <taxon>Dictyoglomus</taxon>
    </lineage>
</organism>
<evidence type="ECO:0000313" key="3">
    <source>
        <dbReference type="EMBL" id="ACK42125.1"/>
    </source>
</evidence>
<evidence type="ECO:0000259" key="2">
    <source>
        <dbReference type="Pfam" id="PF13490"/>
    </source>
</evidence>
<evidence type="ECO:0000313" key="4">
    <source>
        <dbReference type="Proteomes" id="UP000007719"/>
    </source>
</evidence>
<keyword evidence="1 3" id="KW-0812">Transmembrane</keyword>
<evidence type="ECO:0000256" key="1">
    <source>
        <dbReference type="SAM" id="Phobius"/>
    </source>
</evidence>
<dbReference type="eggNOG" id="COG5660">
    <property type="taxonomic scope" value="Bacteria"/>
</dbReference>
<dbReference type="KEGG" id="dtu:Dtur_0844"/>
<keyword evidence="1" id="KW-1133">Transmembrane helix</keyword>
<dbReference type="InParanoid" id="B8E042"/>